<organism evidence="8 9">
    <name type="scientific">Novacetimonas hansenii</name>
    <name type="common">Komagataeibacter hansenii</name>
    <dbReference type="NCBI Taxonomy" id="436"/>
    <lineage>
        <taxon>Bacteria</taxon>
        <taxon>Pseudomonadati</taxon>
        <taxon>Pseudomonadota</taxon>
        <taxon>Alphaproteobacteria</taxon>
        <taxon>Acetobacterales</taxon>
        <taxon>Acetobacteraceae</taxon>
        <taxon>Novacetimonas</taxon>
    </lineage>
</organism>
<dbReference type="InterPro" id="IPR014001">
    <property type="entry name" value="Helicase_ATP-bd"/>
</dbReference>
<dbReference type="AlphaFoldDB" id="A0AAW5EN54"/>
<name>A0AAW5EN54_NOVHA</name>
<dbReference type="InterPro" id="IPR013689">
    <property type="entry name" value="RNA_helicase_ATP-dep_HrpB_C"/>
</dbReference>
<dbReference type="SMART" id="SM00490">
    <property type="entry name" value="HELICc"/>
    <property type="match status" value="1"/>
</dbReference>
<evidence type="ECO:0000256" key="3">
    <source>
        <dbReference type="ARBA" id="ARBA00022806"/>
    </source>
</evidence>
<sequence>MTSDPSPQHPLFPADLFASGPSVVEGLPVAEALPRLRAALHDGANAVLVAPPGAGKTTLVPLALLAAPWRGDGRIVMLEPRRLAARAAARRMATLVGEEPGGLVGYRTRLDGAASAATRIEVVTEGLLMRRLLSDPTLDGVACVIFDEIHERSVDADAALAFCLDLQRELRPDLRLVAMSATTDAATLSQRMDAPVIDSAGRMFPVDIRHARHDIPHQRDLPDAMARAIRAALAEEEGNILAFLPGVGEIRRTQAALSASGAQAGVEILPLYGELPPAEQDYVLSAEGGRARRVILSTSIAETSLTVPGVRIVIDGGFRRTPRLDVGTGLTKLETARISRAAATQRAGRAGREAPGIAIRLWSETTTRAMPPHDRPEIMEAELTGLRLDTAAWQAAMGTMPAALPFADTPPNGAFEAARGLLEALGALSADGQITQAGVQMAQLGAHPRLAAMMLAARTPDEAALAADLAALLEERDPLRPRPSGRGPGGTTIPPADIRLRLDLIAGGEHPAADRGALSRIRQAARQYRRRMGIGRDVEARGDCAALLAAAFPDRIAQRRGDIGSFRLSGGGSARMGKTDTLATLPLLAVAGLHVRTACEIRLAAPLDPDNLPDSVLARAHEQVETTIDPATGGVMARRRLRLGALVLRDRTVTADAAEVADLLLRQVGQNLAAAFEWTDACRQLQARVALARGELGRSDLPDISDPALAADVGAWLGAWVGGMSRMSEIRALDLMAVLRAMIAHDALRWLDRTLPPALDLPGGRVGIDYLQPVPLASARAQTFYGLCETPKLADGRIGLRIALLSPAGRPQAITADLAGFWAGSWADMRRDMRGRYPRHDWPEDPAHAQPSQRPARRGA</sequence>
<dbReference type="GO" id="GO:0016787">
    <property type="term" value="F:hydrolase activity"/>
    <property type="evidence" value="ECO:0007669"/>
    <property type="project" value="UniProtKB-KW"/>
</dbReference>
<feature type="domain" description="Helicase ATP-binding" evidence="6">
    <location>
        <begin position="37"/>
        <end position="201"/>
    </location>
</feature>
<dbReference type="SMART" id="SM00847">
    <property type="entry name" value="HA2"/>
    <property type="match status" value="1"/>
</dbReference>
<dbReference type="Gene3D" id="3.40.50.300">
    <property type="entry name" value="P-loop containing nucleotide triphosphate hydrolases"/>
    <property type="match status" value="2"/>
</dbReference>
<dbReference type="Gene3D" id="1.20.120.1080">
    <property type="match status" value="1"/>
</dbReference>
<dbReference type="InterPro" id="IPR049614">
    <property type="entry name" value="HrpB_DEXH"/>
</dbReference>
<dbReference type="InterPro" id="IPR010225">
    <property type="entry name" value="HrpB"/>
</dbReference>
<dbReference type="SMART" id="SM00487">
    <property type="entry name" value="DEXDc"/>
    <property type="match status" value="1"/>
</dbReference>
<dbReference type="PROSITE" id="PS51192">
    <property type="entry name" value="HELICASE_ATP_BIND_1"/>
    <property type="match status" value="1"/>
</dbReference>
<evidence type="ECO:0000256" key="4">
    <source>
        <dbReference type="ARBA" id="ARBA00022840"/>
    </source>
</evidence>
<dbReference type="PANTHER" id="PTHR43519">
    <property type="entry name" value="ATP-DEPENDENT RNA HELICASE HRPB"/>
    <property type="match status" value="1"/>
</dbReference>
<feature type="domain" description="Helicase C-terminal" evidence="7">
    <location>
        <begin position="228"/>
        <end position="394"/>
    </location>
</feature>
<keyword evidence="4" id="KW-0067">ATP-binding</keyword>
<dbReference type="GO" id="GO:0004386">
    <property type="term" value="F:helicase activity"/>
    <property type="evidence" value="ECO:0007669"/>
    <property type="project" value="UniProtKB-KW"/>
</dbReference>
<dbReference type="FunFam" id="3.40.50.300:FF:002125">
    <property type="entry name" value="ATP-dependent helicase HrpB"/>
    <property type="match status" value="1"/>
</dbReference>
<dbReference type="PROSITE" id="PS51194">
    <property type="entry name" value="HELICASE_CTER"/>
    <property type="match status" value="1"/>
</dbReference>
<keyword evidence="1" id="KW-0547">Nucleotide-binding</keyword>
<reference evidence="8" key="1">
    <citation type="journal article" date="2021" name="Polymers (Basel)">
        <title>Highly Stretchable Bacterial Cellulose Produced by Komagataeibacter hansenii SI1.</title>
        <authorList>
            <person name="Cielecka I."/>
            <person name="Ryngajllo M."/>
            <person name="Maniukiewicz W."/>
            <person name="Bielecki S."/>
        </authorList>
    </citation>
    <scope>NUCLEOTIDE SEQUENCE</scope>
    <source>
        <strain evidence="8">SI1</strain>
    </source>
</reference>
<dbReference type="Pfam" id="PF00271">
    <property type="entry name" value="Helicase_C"/>
    <property type="match status" value="1"/>
</dbReference>
<dbReference type="Pfam" id="PF00270">
    <property type="entry name" value="DEAD"/>
    <property type="match status" value="1"/>
</dbReference>
<dbReference type="CDD" id="cd18791">
    <property type="entry name" value="SF2_C_RHA"/>
    <property type="match status" value="1"/>
</dbReference>
<accession>A0AAW5EN54</accession>
<evidence type="ECO:0000313" key="8">
    <source>
        <dbReference type="EMBL" id="MCJ8353193.1"/>
    </source>
</evidence>
<dbReference type="InterPro" id="IPR007502">
    <property type="entry name" value="Helicase-assoc_dom"/>
</dbReference>
<dbReference type="PIRSF" id="PIRSF005496">
    <property type="entry name" value="ATP_hel_hrpB"/>
    <property type="match status" value="1"/>
</dbReference>
<reference evidence="8" key="2">
    <citation type="submission" date="2022-03" db="EMBL/GenBank/DDBJ databases">
        <authorList>
            <person name="Ryngajllo M."/>
            <person name="Jacek P."/>
            <person name="Kubiak K."/>
        </authorList>
    </citation>
    <scope>NUCLEOTIDE SEQUENCE</scope>
    <source>
        <strain evidence="8">SI1</strain>
    </source>
</reference>
<comment type="caution">
    <text evidence="8">The sequence shown here is derived from an EMBL/GenBank/DDBJ whole genome shotgun (WGS) entry which is preliminary data.</text>
</comment>
<feature type="region of interest" description="Disordered" evidence="5">
    <location>
        <begin position="837"/>
        <end position="860"/>
    </location>
</feature>
<gene>
    <name evidence="8" type="primary">hrpB</name>
    <name evidence="8" type="ORF">K1W68_04165</name>
</gene>
<dbReference type="GO" id="GO:0003676">
    <property type="term" value="F:nucleic acid binding"/>
    <property type="evidence" value="ECO:0007669"/>
    <property type="project" value="InterPro"/>
</dbReference>
<dbReference type="InterPro" id="IPR027417">
    <property type="entry name" value="P-loop_NTPase"/>
</dbReference>
<keyword evidence="2" id="KW-0378">Hydrolase</keyword>
<dbReference type="PANTHER" id="PTHR43519:SF1">
    <property type="entry name" value="ATP-DEPENDENT RNA HELICASE HRPB"/>
    <property type="match status" value="1"/>
</dbReference>
<dbReference type="Proteomes" id="UP001202887">
    <property type="component" value="Unassembled WGS sequence"/>
</dbReference>
<dbReference type="CDD" id="cd17990">
    <property type="entry name" value="DEXHc_HrpB"/>
    <property type="match status" value="1"/>
</dbReference>
<dbReference type="InterPro" id="IPR011545">
    <property type="entry name" value="DEAD/DEAH_box_helicase_dom"/>
</dbReference>
<evidence type="ECO:0000256" key="5">
    <source>
        <dbReference type="SAM" id="MobiDB-lite"/>
    </source>
</evidence>
<dbReference type="Pfam" id="PF08482">
    <property type="entry name" value="HrpB_C"/>
    <property type="match status" value="1"/>
</dbReference>
<evidence type="ECO:0000256" key="1">
    <source>
        <dbReference type="ARBA" id="ARBA00022741"/>
    </source>
</evidence>
<dbReference type="NCBIfam" id="TIGR01970">
    <property type="entry name" value="DEAH_box_HrpB"/>
    <property type="match status" value="1"/>
</dbReference>
<dbReference type="PROSITE" id="PS00690">
    <property type="entry name" value="DEAH_ATP_HELICASE"/>
    <property type="match status" value="1"/>
</dbReference>
<dbReference type="InterPro" id="IPR002464">
    <property type="entry name" value="DNA/RNA_helicase_DEAH_CS"/>
</dbReference>
<dbReference type="RefSeq" id="WP_247066438.1">
    <property type="nucleotide sequence ID" value="NZ_CP094848.1"/>
</dbReference>
<keyword evidence="3 8" id="KW-0347">Helicase</keyword>
<dbReference type="InterPro" id="IPR001650">
    <property type="entry name" value="Helicase_C-like"/>
</dbReference>
<evidence type="ECO:0000259" key="7">
    <source>
        <dbReference type="PROSITE" id="PS51194"/>
    </source>
</evidence>
<protein>
    <submittedName>
        <fullName evidence="8">ATP-dependent helicase HrpB</fullName>
    </submittedName>
</protein>
<evidence type="ECO:0000256" key="2">
    <source>
        <dbReference type="ARBA" id="ARBA00022801"/>
    </source>
</evidence>
<dbReference type="GO" id="GO:0005524">
    <property type="term" value="F:ATP binding"/>
    <property type="evidence" value="ECO:0007669"/>
    <property type="project" value="UniProtKB-KW"/>
</dbReference>
<evidence type="ECO:0000259" key="6">
    <source>
        <dbReference type="PROSITE" id="PS51192"/>
    </source>
</evidence>
<dbReference type="EMBL" id="JAIBCX010000007">
    <property type="protein sequence ID" value="MCJ8353193.1"/>
    <property type="molecule type" value="Genomic_DNA"/>
</dbReference>
<feature type="compositionally biased region" description="Basic and acidic residues" evidence="5">
    <location>
        <begin position="837"/>
        <end position="847"/>
    </location>
</feature>
<evidence type="ECO:0000313" key="9">
    <source>
        <dbReference type="Proteomes" id="UP001202887"/>
    </source>
</evidence>
<proteinExistence type="predicted"/>
<dbReference type="SUPFAM" id="SSF52540">
    <property type="entry name" value="P-loop containing nucleoside triphosphate hydrolases"/>
    <property type="match status" value="1"/>
</dbReference>